<feature type="transmembrane region" description="Helical" evidence="1">
    <location>
        <begin position="385"/>
        <end position="404"/>
    </location>
</feature>
<dbReference type="RefSeq" id="WP_179406149.1">
    <property type="nucleotide sequence ID" value="NZ_BMGF01000001.1"/>
</dbReference>
<dbReference type="Proteomes" id="UP000522081">
    <property type="component" value="Unassembled WGS sequence"/>
</dbReference>
<feature type="transmembrane region" description="Helical" evidence="1">
    <location>
        <begin position="352"/>
        <end position="373"/>
    </location>
</feature>
<keyword evidence="1" id="KW-0472">Membrane</keyword>
<dbReference type="Pfam" id="PF11902">
    <property type="entry name" value="DUF3422"/>
    <property type="match status" value="1"/>
</dbReference>
<comment type="caution">
    <text evidence="2">The sequence shown here is derived from an EMBL/GenBank/DDBJ whole genome shotgun (WGS) entry which is preliminary data.</text>
</comment>
<gene>
    <name evidence="2" type="ORF">FHS75_000518</name>
</gene>
<accession>A0A7Y9XW70</accession>
<evidence type="ECO:0000313" key="3">
    <source>
        <dbReference type="Proteomes" id="UP000522081"/>
    </source>
</evidence>
<dbReference type="InterPro" id="IPR021830">
    <property type="entry name" value="DUF3422"/>
</dbReference>
<dbReference type="AlphaFoldDB" id="A0A7Y9XW70"/>
<sequence length="416" mass="46973">MREHELRRRIIEEMHLRRWPRLSAPSTILQILRIVDVPEREAETRYLEESLSPLGIEVARSARHVAGSLSNDATFAWERHTEGSSITLFLSGDVDAETTDEARRWIEDFPGRVIRATRIAIVGDEQMAAGPLEAFKFNPDELVSCRIRGGIRMWSDFRLHDAGYGQLLVAAGEADPITLSRIVQQLQELGNYRNMALLGLPEVRAQWTGLDAIEARLRQFALDVGDPSILDDLLLEQVSGLAGELATLSNRIGYRLDATQAYATLVEERLADLGPIPIAHYHSLADFIRRRFSPAVRTCGAHRERLAQLNTRASDLAALLRARINTRIENQNARLLESMERRTEAQLRLQQLVEGLSIFALAYYGIGLLGYVLRALDIYIDMPPPMLIEGVAVPLFMVALWIAVRWFKRRILGSHD</sequence>
<proteinExistence type="predicted"/>
<reference evidence="2 3" key="1">
    <citation type="submission" date="2020-07" db="EMBL/GenBank/DDBJ databases">
        <title>Genomic Encyclopedia of Type Strains, Phase IV (KMG-IV): sequencing the most valuable type-strain genomes for metagenomic binning, comparative biology and taxonomic classification.</title>
        <authorList>
            <person name="Goeker M."/>
        </authorList>
    </citation>
    <scope>NUCLEOTIDE SEQUENCE [LARGE SCALE GENOMIC DNA]</scope>
    <source>
        <strain evidence="2 3">DSM 29043</strain>
    </source>
</reference>
<protein>
    <submittedName>
        <fullName evidence="2">Putative membrane-anchored protein</fullName>
    </submittedName>
</protein>
<dbReference type="EMBL" id="JACBZF010000001">
    <property type="protein sequence ID" value="NYH94213.1"/>
    <property type="molecule type" value="Genomic_DNA"/>
</dbReference>
<organism evidence="2 3">
    <name type="scientific">Novosphingobium marinum</name>
    <dbReference type="NCBI Taxonomy" id="1514948"/>
    <lineage>
        <taxon>Bacteria</taxon>
        <taxon>Pseudomonadati</taxon>
        <taxon>Pseudomonadota</taxon>
        <taxon>Alphaproteobacteria</taxon>
        <taxon>Sphingomonadales</taxon>
        <taxon>Sphingomonadaceae</taxon>
        <taxon>Novosphingobium</taxon>
    </lineage>
</organism>
<evidence type="ECO:0000313" key="2">
    <source>
        <dbReference type="EMBL" id="NYH94213.1"/>
    </source>
</evidence>
<name>A0A7Y9XW70_9SPHN</name>
<keyword evidence="3" id="KW-1185">Reference proteome</keyword>
<keyword evidence="1" id="KW-1133">Transmembrane helix</keyword>
<keyword evidence="1" id="KW-0812">Transmembrane</keyword>
<evidence type="ECO:0000256" key="1">
    <source>
        <dbReference type="SAM" id="Phobius"/>
    </source>
</evidence>